<sequence length="86" mass="9027">MSTVKPLRSDPSSNYERANTGAGGKCNGSGVKQDNGLGPADCQRCVPVRVGESTWECRGGRVGKAGRAGLNERGKKKESYTEVGLV</sequence>
<evidence type="ECO:0000313" key="3">
    <source>
        <dbReference type="Proteomes" id="UP001519460"/>
    </source>
</evidence>
<feature type="non-terminal residue" evidence="2">
    <location>
        <position position="86"/>
    </location>
</feature>
<keyword evidence="3" id="KW-1185">Reference proteome</keyword>
<dbReference type="AlphaFoldDB" id="A0ABD0M2R9"/>
<evidence type="ECO:0000256" key="1">
    <source>
        <dbReference type="SAM" id="MobiDB-lite"/>
    </source>
</evidence>
<gene>
    <name evidence="2" type="ORF">BaRGS_00002719</name>
</gene>
<dbReference type="Proteomes" id="UP001519460">
    <property type="component" value="Unassembled WGS sequence"/>
</dbReference>
<feature type="compositionally biased region" description="Basic and acidic residues" evidence="1">
    <location>
        <begin position="70"/>
        <end position="80"/>
    </location>
</feature>
<evidence type="ECO:0000313" key="2">
    <source>
        <dbReference type="EMBL" id="KAK7505997.1"/>
    </source>
</evidence>
<feature type="region of interest" description="Disordered" evidence="1">
    <location>
        <begin position="63"/>
        <end position="86"/>
    </location>
</feature>
<name>A0ABD0M2R9_9CAEN</name>
<feature type="region of interest" description="Disordered" evidence="1">
    <location>
        <begin position="1"/>
        <end position="39"/>
    </location>
</feature>
<comment type="caution">
    <text evidence="2">The sequence shown here is derived from an EMBL/GenBank/DDBJ whole genome shotgun (WGS) entry which is preliminary data.</text>
</comment>
<reference evidence="2 3" key="1">
    <citation type="journal article" date="2023" name="Sci. Data">
        <title>Genome assembly of the Korean intertidal mud-creeper Batillaria attramentaria.</title>
        <authorList>
            <person name="Patra A.K."/>
            <person name="Ho P.T."/>
            <person name="Jun S."/>
            <person name="Lee S.J."/>
            <person name="Kim Y."/>
            <person name="Won Y.J."/>
        </authorList>
    </citation>
    <scope>NUCLEOTIDE SEQUENCE [LARGE SCALE GENOMIC DNA]</scope>
    <source>
        <strain evidence="2">Wonlab-2016</strain>
    </source>
</reference>
<proteinExistence type="predicted"/>
<dbReference type="EMBL" id="JACVVK020000008">
    <property type="protein sequence ID" value="KAK7505997.1"/>
    <property type="molecule type" value="Genomic_DNA"/>
</dbReference>
<organism evidence="2 3">
    <name type="scientific">Batillaria attramentaria</name>
    <dbReference type="NCBI Taxonomy" id="370345"/>
    <lineage>
        <taxon>Eukaryota</taxon>
        <taxon>Metazoa</taxon>
        <taxon>Spiralia</taxon>
        <taxon>Lophotrochozoa</taxon>
        <taxon>Mollusca</taxon>
        <taxon>Gastropoda</taxon>
        <taxon>Caenogastropoda</taxon>
        <taxon>Sorbeoconcha</taxon>
        <taxon>Cerithioidea</taxon>
        <taxon>Batillariidae</taxon>
        <taxon>Batillaria</taxon>
    </lineage>
</organism>
<protein>
    <submittedName>
        <fullName evidence="2">Uncharacterized protein</fullName>
    </submittedName>
</protein>
<accession>A0ABD0M2R9</accession>